<sequence length="587" mass="62518">MVTAASDAPSGFWPRLLHRVSDIQRKASAGDARWPRRPHADSAASAATAVDQALLVADDAKSPTLHHSAATLPGIAADAREAPAPGRKQRRLTRRVPLAALPELHPNNATAPPPPPPADMRVPARAAPAFAEPYSAPPRGVVGAAGSSHEDGFWSTYDQRLGVGGDGDAARAILDAMVDDVLGAGGAGRGWRMEANQGTFNDVLGTSTCSIHPIVLAFARAHIENLTVVLAPEHFWLAILQGLAAVLRLVDPNTRETTGFRAPTAAAPEDGEDEEEGRIDLSAVWSALRDSSPVAGSCYSKSAGRKVQLFASEMHGRHTVHSGRGAAPLAMAAAAAGHQSELVDYGRIEVGQRLVSWQPRRRSTNPQWVQALGRGPGVRRMLLTGNLQSWSSLCVLARQVKDATAGLYGQAIDWWTHRMYLLTCDLADYFAAQDEHTGAVSPAWRRWLAMALFDGHSGAPRGTQLDGWLAALFPFAADGSAIHDRKRWHVEWQLVPSGVDLLRLSLPSHAQPVNMYSGFVGMQQLCRDSPDCANHCDGASTLAGSREQLPEKHVGAASAGELSQAHASLDDGSERALAPLVGWALDG</sequence>
<evidence type="ECO:0000313" key="2">
    <source>
        <dbReference type="Proteomes" id="UP001140087"/>
    </source>
</evidence>
<gene>
    <name evidence="1" type="ORF">H4R21_001511</name>
</gene>
<proteinExistence type="predicted"/>
<name>A0ACC1LAY7_9FUNG</name>
<dbReference type="EMBL" id="JANBUN010000317">
    <property type="protein sequence ID" value="KAJ2804774.1"/>
    <property type="molecule type" value="Genomic_DNA"/>
</dbReference>
<organism evidence="1 2">
    <name type="scientific">Coemansia helicoidea</name>
    <dbReference type="NCBI Taxonomy" id="1286919"/>
    <lineage>
        <taxon>Eukaryota</taxon>
        <taxon>Fungi</taxon>
        <taxon>Fungi incertae sedis</taxon>
        <taxon>Zoopagomycota</taxon>
        <taxon>Kickxellomycotina</taxon>
        <taxon>Kickxellomycetes</taxon>
        <taxon>Kickxellales</taxon>
        <taxon>Kickxellaceae</taxon>
        <taxon>Coemansia</taxon>
    </lineage>
</organism>
<evidence type="ECO:0000313" key="1">
    <source>
        <dbReference type="EMBL" id="KAJ2804774.1"/>
    </source>
</evidence>
<reference evidence="1" key="1">
    <citation type="submission" date="2022-07" db="EMBL/GenBank/DDBJ databases">
        <title>Phylogenomic reconstructions and comparative analyses of Kickxellomycotina fungi.</title>
        <authorList>
            <person name="Reynolds N.K."/>
            <person name="Stajich J.E."/>
            <person name="Barry K."/>
            <person name="Grigoriev I.V."/>
            <person name="Crous P."/>
            <person name="Smith M.E."/>
        </authorList>
    </citation>
    <scope>NUCLEOTIDE SEQUENCE</scope>
    <source>
        <strain evidence="1">BCRC 34780</strain>
    </source>
</reference>
<accession>A0ACC1LAY7</accession>
<protein>
    <submittedName>
        <fullName evidence="1">Uncharacterized protein</fullName>
    </submittedName>
</protein>
<comment type="caution">
    <text evidence="1">The sequence shown here is derived from an EMBL/GenBank/DDBJ whole genome shotgun (WGS) entry which is preliminary data.</text>
</comment>
<dbReference type="Proteomes" id="UP001140087">
    <property type="component" value="Unassembled WGS sequence"/>
</dbReference>
<keyword evidence="2" id="KW-1185">Reference proteome</keyword>